<evidence type="ECO:0000313" key="3">
    <source>
        <dbReference type="Proteomes" id="UP000622890"/>
    </source>
</evidence>
<evidence type="ECO:0000313" key="2">
    <source>
        <dbReference type="EMBL" id="MBK4737971.1"/>
    </source>
</evidence>
<comment type="caution">
    <text evidence="2">The sequence shown here is derived from an EMBL/GenBank/DDBJ whole genome shotgun (WGS) entry which is preliminary data.</text>
</comment>
<feature type="compositionally biased region" description="Basic and acidic residues" evidence="1">
    <location>
        <begin position="41"/>
        <end position="56"/>
    </location>
</feature>
<protein>
    <submittedName>
        <fullName evidence="2">Uncharacterized protein</fullName>
    </submittedName>
</protein>
<feature type="region of interest" description="Disordered" evidence="1">
    <location>
        <begin position="1"/>
        <end position="56"/>
    </location>
</feature>
<dbReference type="RefSeq" id="WP_200596799.1">
    <property type="nucleotide sequence ID" value="NZ_JAEPBG010000016.1"/>
</dbReference>
<dbReference type="AlphaFoldDB" id="A0A934SW84"/>
<feature type="compositionally biased region" description="Basic and acidic residues" evidence="1">
    <location>
        <begin position="13"/>
        <end position="31"/>
    </location>
</feature>
<gene>
    <name evidence="2" type="ORF">JJB74_25395</name>
</gene>
<sequence length="56" mass="6093">MTDLTNSNPTPPDDVKAELEKNAEESKKLDSPLRTNDSTIDPEKPAKDVLKGFHGG</sequence>
<accession>A0A934SW84</accession>
<evidence type="ECO:0000256" key="1">
    <source>
        <dbReference type="SAM" id="MobiDB-lite"/>
    </source>
</evidence>
<proteinExistence type="predicted"/>
<dbReference type="EMBL" id="JAEPBG010000016">
    <property type="protein sequence ID" value="MBK4737971.1"/>
    <property type="molecule type" value="Genomic_DNA"/>
</dbReference>
<keyword evidence="3" id="KW-1185">Reference proteome</keyword>
<dbReference type="Proteomes" id="UP000622890">
    <property type="component" value="Unassembled WGS sequence"/>
</dbReference>
<name>A0A934SW84_9BURK</name>
<reference evidence="2" key="1">
    <citation type="submission" date="2021-01" db="EMBL/GenBank/DDBJ databases">
        <title>Genome sequence of strain Noviherbaspirillum sp. DKR-6.</title>
        <authorList>
            <person name="Chaudhary D.K."/>
        </authorList>
    </citation>
    <scope>NUCLEOTIDE SEQUENCE</scope>
    <source>
        <strain evidence="2">DKR-6</strain>
    </source>
</reference>
<organism evidence="2 3">
    <name type="scientific">Noviherbaspirillum pedocola</name>
    <dbReference type="NCBI Taxonomy" id="2801341"/>
    <lineage>
        <taxon>Bacteria</taxon>
        <taxon>Pseudomonadati</taxon>
        <taxon>Pseudomonadota</taxon>
        <taxon>Betaproteobacteria</taxon>
        <taxon>Burkholderiales</taxon>
        <taxon>Oxalobacteraceae</taxon>
        <taxon>Noviherbaspirillum</taxon>
    </lineage>
</organism>